<dbReference type="Pfam" id="PF00069">
    <property type="entry name" value="Pkinase"/>
    <property type="match status" value="1"/>
</dbReference>
<reference evidence="10 11" key="1">
    <citation type="submission" date="2018-12" db="EMBL/GenBank/DDBJ databases">
        <title>Genome Sequence of Candidatus Viridilinea halotolerans isolated from saline sulfide-rich spring.</title>
        <authorList>
            <person name="Grouzdev D.S."/>
            <person name="Burganskaya E.I."/>
            <person name="Krutkina M.S."/>
            <person name="Sukhacheva M.V."/>
            <person name="Gorlenko V.M."/>
        </authorList>
    </citation>
    <scope>NUCLEOTIDE SEQUENCE [LARGE SCALE GENOMIC DNA]</scope>
    <source>
        <strain evidence="10">Chok-6</strain>
    </source>
</reference>
<dbReference type="PROSITE" id="PS00107">
    <property type="entry name" value="PROTEIN_KINASE_ATP"/>
    <property type="match status" value="1"/>
</dbReference>
<evidence type="ECO:0000256" key="1">
    <source>
        <dbReference type="ARBA" id="ARBA00010886"/>
    </source>
</evidence>
<evidence type="ECO:0000256" key="4">
    <source>
        <dbReference type="ARBA" id="ARBA00022741"/>
    </source>
</evidence>
<dbReference type="Gene3D" id="3.30.200.20">
    <property type="entry name" value="Phosphorylase Kinase, domain 1"/>
    <property type="match status" value="1"/>
</dbReference>
<dbReference type="SMART" id="SM00220">
    <property type="entry name" value="S_TKc"/>
    <property type="match status" value="1"/>
</dbReference>
<protein>
    <recommendedName>
        <fullName evidence="2">non-specific serine/threonine protein kinase</fullName>
        <ecNumber evidence="2">2.7.11.1</ecNumber>
    </recommendedName>
</protein>
<evidence type="ECO:0000256" key="6">
    <source>
        <dbReference type="ARBA" id="ARBA00022840"/>
    </source>
</evidence>
<dbReference type="SUPFAM" id="SSF48452">
    <property type="entry name" value="TPR-like"/>
    <property type="match status" value="3"/>
</dbReference>
<evidence type="ECO:0000256" key="2">
    <source>
        <dbReference type="ARBA" id="ARBA00012513"/>
    </source>
</evidence>
<evidence type="ECO:0000313" key="10">
    <source>
        <dbReference type="EMBL" id="RRR67774.1"/>
    </source>
</evidence>
<sequence length="1125" mass="120974">MMSQAGACQYCGHKNRAEARFCGMCGHALPGAQGWPPGMLLGDDQRYRVERQLGAGGFGEAYLVEDGQLQRLCVAKRLKLDPRWRAEQAALVAQTFEREARLLVALNNPGHPHIPEIFAYLPQDYCLVMKYVTGTDLFKVLKERGQPLPEAEALRYMRDVASALAYMHSRPQPVVHGDLKPQNVMLDEIGRIWLIDFGLAQRAATTPHRAEATLAGGTPGYTPPEQWAGRAEPRSDVYALAATLYELVTRQRPPPAAGPPQPAADQVNGEVRPQVAQLIAHGMAAAAADRPHAQAFLAALDELLTTLHVVPPPPPERPPEVGQFVGRVAELAALRQQLTTTGVVGISGMAGIGKTTLAVHLAQQEAPPERIFWHSFRVGERAEVLVTRLAGWLAHLGRGAGWQQLQRAQQGGGLPSAELFVEQLIQLAHGQQVLLCCDNRHWIEDDAELARVLGRLERAARAGDLRLLLTSRSAAVLEGAAQMPPLTGLDGDAAAMLLNHGRLQQNPALRAALIAATEGNPQFLVLANAVAERIDDPQTLLERLLSSAAVEEYLLKELDGQLAAEERQVMEAVALLRDDGGNRAVLELLAPGRGLRRTLQSLVARNLLTTGERYGERIYVQHAIVQHFYYAGLAAHARQTMHRQVATHYAQDEQTLMVAVRHYAWGDDAAGAVALLSNQPWRLMSQGHAGAIVAILASLKLDNLAAGSEAAVRSVYGEASALLGDHTHALSQLERAIAAGRAAGEAGPRQARRYRLLAHAYERSGDYAAAEAACRSGLELSEASSAVRTESARLYTQLAAVLLRRGALAEAAEACHAGLVALPPAPAAPGERSALFDRLATIEGARVSYSRAMEILAQSLALARQAGDPLLMGSILHNMGHFSNELGQHDAALRYYYESLRIKDEMGDLVGIVLTSNNLGLTHLASGATAAAQAAFTQVRELSDLYQLPAYLAMALCNLGQIAYEQGNSSEAQSQFAAAAQLYVQLDDRYGHAYCQCMLGELALSLGDAPTALAYGKKALELANFLHAQALSASALRVLGEAHTALGNLAQAGELLAQAQRLALQMGDPYDEALVLAALAHHAHAGGDTVQARRYAEQSLVLAKAHAIAHVQVAMRELLEVGARR</sequence>
<evidence type="ECO:0000256" key="3">
    <source>
        <dbReference type="ARBA" id="ARBA00022679"/>
    </source>
</evidence>
<dbReference type="EMBL" id="RSAS01000763">
    <property type="protein sequence ID" value="RRR67774.1"/>
    <property type="molecule type" value="Genomic_DNA"/>
</dbReference>
<dbReference type="PROSITE" id="PS00108">
    <property type="entry name" value="PROTEIN_KINASE_ST"/>
    <property type="match status" value="1"/>
</dbReference>
<keyword evidence="3" id="KW-0808">Transferase</keyword>
<name>A0A426TTD4_9CHLR</name>
<evidence type="ECO:0000313" key="11">
    <source>
        <dbReference type="Proteomes" id="UP000280307"/>
    </source>
</evidence>
<dbReference type="Gene3D" id="3.40.50.300">
    <property type="entry name" value="P-loop containing nucleotide triphosphate hydrolases"/>
    <property type="match status" value="1"/>
</dbReference>
<evidence type="ECO:0000256" key="7">
    <source>
        <dbReference type="PROSITE-ProRule" id="PRU00339"/>
    </source>
</evidence>
<feature type="domain" description="Protein kinase" evidence="9">
    <location>
        <begin position="47"/>
        <end position="304"/>
    </location>
</feature>
<dbReference type="Pfam" id="PF13181">
    <property type="entry name" value="TPR_8"/>
    <property type="match status" value="1"/>
</dbReference>
<dbReference type="PROSITE" id="PS50005">
    <property type="entry name" value="TPR"/>
    <property type="match status" value="1"/>
</dbReference>
<dbReference type="SMART" id="SM00028">
    <property type="entry name" value="TPR"/>
    <property type="match status" value="8"/>
</dbReference>
<comment type="caution">
    <text evidence="10">The sequence shown here is derived from an EMBL/GenBank/DDBJ whole genome shotgun (WGS) entry which is preliminary data.</text>
</comment>
<dbReference type="InterPro" id="IPR011990">
    <property type="entry name" value="TPR-like_helical_dom_sf"/>
</dbReference>
<dbReference type="InterPro" id="IPR000719">
    <property type="entry name" value="Prot_kinase_dom"/>
</dbReference>
<dbReference type="InterPro" id="IPR011009">
    <property type="entry name" value="Kinase-like_dom_sf"/>
</dbReference>
<dbReference type="PROSITE" id="PS50011">
    <property type="entry name" value="PROTEIN_KINASE_DOM"/>
    <property type="match status" value="1"/>
</dbReference>
<dbReference type="PANTHER" id="PTHR43671:SF13">
    <property type="entry name" value="SERINE_THREONINE-PROTEIN KINASE NEK2"/>
    <property type="match status" value="1"/>
</dbReference>
<keyword evidence="7" id="KW-0802">TPR repeat</keyword>
<dbReference type="InterPro" id="IPR050660">
    <property type="entry name" value="NEK_Ser/Thr_kinase"/>
</dbReference>
<feature type="binding site" evidence="8">
    <location>
        <position position="76"/>
    </location>
    <ligand>
        <name>ATP</name>
        <dbReference type="ChEBI" id="CHEBI:30616"/>
    </ligand>
</feature>
<keyword evidence="5" id="KW-0418">Kinase</keyword>
<gene>
    <name evidence="10" type="ORF">EI684_18435</name>
</gene>
<keyword evidence="6 8" id="KW-0067">ATP-binding</keyword>
<proteinExistence type="inferred from homology"/>
<dbReference type="SUPFAM" id="SSF52540">
    <property type="entry name" value="P-loop containing nucleoside triphosphate hydrolases"/>
    <property type="match status" value="1"/>
</dbReference>
<dbReference type="AlphaFoldDB" id="A0A426TTD4"/>
<dbReference type="Gene3D" id="1.10.510.10">
    <property type="entry name" value="Transferase(Phosphotransferase) domain 1"/>
    <property type="match status" value="1"/>
</dbReference>
<dbReference type="Proteomes" id="UP000280307">
    <property type="component" value="Unassembled WGS sequence"/>
</dbReference>
<keyword evidence="4 8" id="KW-0547">Nucleotide-binding</keyword>
<evidence type="ECO:0000256" key="8">
    <source>
        <dbReference type="PROSITE-ProRule" id="PRU10141"/>
    </source>
</evidence>
<dbReference type="SUPFAM" id="SSF56112">
    <property type="entry name" value="Protein kinase-like (PK-like)"/>
    <property type="match status" value="1"/>
</dbReference>
<evidence type="ECO:0000256" key="5">
    <source>
        <dbReference type="ARBA" id="ARBA00022777"/>
    </source>
</evidence>
<dbReference type="Pfam" id="PF13424">
    <property type="entry name" value="TPR_12"/>
    <property type="match status" value="2"/>
</dbReference>
<accession>A0A426TTD4</accession>
<dbReference type="InterPro" id="IPR019734">
    <property type="entry name" value="TPR_rpt"/>
</dbReference>
<dbReference type="InterPro" id="IPR008271">
    <property type="entry name" value="Ser/Thr_kinase_AS"/>
</dbReference>
<dbReference type="Gene3D" id="1.25.40.10">
    <property type="entry name" value="Tetratricopeptide repeat domain"/>
    <property type="match status" value="3"/>
</dbReference>
<dbReference type="GO" id="GO:0004674">
    <property type="term" value="F:protein serine/threonine kinase activity"/>
    <property type="evidence" value="ECO:0007669"/>
    <property type="project" value="UniProtKB-EC"/>
</dbReference>
<organism evidence="10 11">
    <name type="scientific">Candidatus Viridilinea halotolerans</name>
    <dbReference type="NCBI Taxonomy" id="2491704"/>
    <lineage>
        <taxon>Bacteria</taxon>
        <taxon>Bacillati</taxon>
        <taxon>Chloroflexota</taxon>
        <taxon>Chloroflexia</taxon>
        <taxon>Chloroflexales</taxon>
        <taxon>Chloroflexineae</taxon>
        <taxon>Oscillochloridaceae</taxon>
        <taxon>Candidatus Viridilinea</taxon>
    </lineage>
</organism>
<dbReference type="GO" id="GO:0005524">
    <property type="term" value="F:ATP binding"/>
    <property type="evidence" value="ECO:0007669"/>
    <property type="project" value="UniProtKB-UniRule"/>
</dbReference>
<evidence type="ECO:0000259" key="9">
    <source>
        <dbReference type="PROSITE" id="PS50011"/>
    </source>
</evidence>
<dbReference type="InterPro" id="IPR027417">
    <property type="entry name" value="P-loop_NTPase"/>
</dbReference>
<dbReference type="CDD" id="cd14014">
    <property type="entry name" value="STKc_PknB_like"/>
    <property type="match status" value="1"/>
</dbReference>
<dbReference type="InterPro" id="IPR017441">
    <property type="entry name" value="Protein_kinase_ATP_BS"/>
</dbReference>
<comment type="similarity">
    <text evidence="1">Belongs to the protein kinase superfamily. NEK Ser/Thr protein kinase family. NIMA subfamily.</text>
</comment>
<dbReference type="PANTHER" id="PTHR43671">
    <property type="entry name" value="SERINE/THREONINE-PROTEIN KINASE NEK"/>
    <property type="match status" value="1"/>
</dbReference>
<dbReference type="EC" id="2.7.11.1" evidence="2"/>
<feature type="repeat" description="TPR" evidence="7">
    <location>
        <begin position="873"/>
        <end position="906"/>
    </location>
</feature>